<dbReference type="HOGENOM" id="CLU_2359429_0_0_1"/>
<evidence type="ECO:0000313" key="2">
    <source>
        <dbReference type="EMBL" id="KDQ05504.1"/>
    </source>
</evidence>
<accession>A0A067LR87</accession>
<evidence type="ECO:0000313" key="3">
    <source>
        <dbReference type="Proteomes" id="UP000027195"/>
    </source>
</evidence>
<protein>
    <submittedName>
        <fullName evidence="2">Uncharacterized protein</fullName>
    </submittedName>
</protein>
<organism evidence="2 3">
    <name type="scientific">Botryobasidium botryosum (strain FD-172 SS1)</name>
    <dbReference type="NCBI Taxonomy" id="930990"/>
    <lineage>
        <taxon>Eukaryota</taxon>
        <taxon>Fungi</taxon>
        <taxon>Dikarya</taxon>
        <taxon>Basidiomycota</taxon>
        <taxon>Agaricomycotina</taxon>
        <taxon>Agaricomycetes</taxon>
        <taxon>Cantharellales</taxon>
        <taxon>Botryobasidiaceae</taxon>
        <taxon>Botryobasidium</taxon>
    </lineage>
</organism>
<name>A0A067LR87_BOTB1</name>
<gene>
    <name evidence="2" type="ORF">BOTBODRAFT_182515</name>
</gene>
<sequence>MSSSSTLSDALPPHLPPWFQSIWHDFDENAHVKALCVNPQPFFMKDVDHQLRGIGQSPQWINNVPQGQPAQFGHQANGHAMPQGGASREPCEPIQA</sequence>
<dbReference type="EMBL" id="KL198308">
    <property type="protein sequence ID" value="KDQ05504.1"/>
    <property type="molecule type" value="Genomic_DNA"/>
</dbReference>
<feature type="region of interest" description="Disordered" evidence="1">
    <location>
        <begin position="62"/>
        <end position="96"/>
    </location>
</feature>
<dbReference type="Proteomes" id="UP000027195">
    <property type="component" value="Unassembled WGS sequence"/>
</dbReference>
<reference evidence="3" key="1">
    <citation type="journal article" date="2014" name="Proc. Natl. Acad. Sci. U.S.A.">
        <title>Extensive sampling of basidiomycete genomes demonstrates inadequacy of the white-rot/brown-rot paradigm for wood decay fungi.</title>
        <authorList>
            <person name="Riley R."/>
            <person name="Salamov A.A."/>
            <person name="Brown D.W."/>
            <person name="Nagy L.G."/>
            <person name="Floudas D."/>
            <person name="Held B.W."/>
            <person name="Levasseur A."/>
            <person name="Lombard V."/>
            <person name="Morin E."/>
            <person name="Otillar R."/>
            <person name="Lindquist E.A."/>
            <person name="Sun H."/>
            <person name="LaButti K.M."/>
            <person name="Schmutz J."/>
            <person name="Jabbour D."/>
            <person name="Luo H."/>
            <person name="Baker S.E."/>
            <person name="Pisabarro A.G."/>
            <person name="Walton J.D."/>
            <person name="Blanchette R.A."/>
            <person name="Henrissat B."/>
            <person name="Martin F."/>
            <person name="Cullen D."/>
            <person name="Hibbett D.S."/>
            <person name="Grigoriev I.V."/>
        </authorList>
    </citation>
    <scope>NUCLEOTIDE SEQUENCE [LARGE SCALE GENOMIC DNA]</scope>
    <source>
        <strain evidence="3">FD-172 SS1</strain>
    </source>
</reference>
<keyword evidence="3" id="KW-1185">Reference proteome</keyword>
<dbReference type="AlphaFoldDB" id="A0A067LR87"/>
<evidence type="ECO:0000256" key="1">
    <source>
        <dbReference type="SAM" id="MobiDB-lite"/>
    </source>
</evidence>
<proteinExistence type="predicted"/>
<dbReference type="InParanoid" id="A0A067LR87"/>